<organism evidence="1 2">
    <name type="scientific">Acer saccharum</name>
    <name type="common">Sugar maple</name>
    <dbReference type="NCBI Taxonomy" id="4024"/>
    <lineage>
        <taxon>Eukaryota</taxon>
        <taxon>Viridiplantae</taxon>
        <taxon>Streptophyta</taxon>
        <taxon>Embryophyta</taxon>
        <taxon>Tracheophyta</taxon>
        <taxon>Spermatophyta</taxon>
        <taxon>Magnoliopsida</taxon>
        <taxon>eudicotyledons</taxon>
        <taxon>Gunneridae</taxon>
        <taxon>Pentapetalae</taxon>
        <taxon>rosids</taxon>
        <taxon>malvids</taxon>
        <taxon>Sapindales</taxon>
        <taxon>Sapindaceae</taxon>
        <taxon>Hippocastanoideae</taxon>
        <taxon>Acereae</taxon>
        <taxon>Acer</taxon>
    </lineage>
</organism>
<reference evidence="1" key="2">
    <citation type="submission" date="2023-06" db="EMBL/GenBank/DDBJ databases">
        <authorList>
            <person name="Swenson N.G."/>
            <person name="Wegrzyn J.L."/>
            <person name="Mcevoy S.L."/>
        </authorList>
    </citation>
    <scope>NUCLEOTIDE SEQUENCE</scope>
    <source>
        <strain evidence="1">NS2018</strain>
        <tissue evidence="1">Leaf</tissue>
    </source>
</reference>
<dbReference type="Proteomes" id="UP001168877">
    <property type="component" value="Unassembled WGS sequence"/>
</dbReference>
<reference evidence="1" key="1">
    <citation type="journal article" date="2022" name="Plant J.">
        <title>Strategies of tolerance reflected in two North American maple genomes.</title>
        <authorList>
            <person name="McEvoy S.L."/>
            <person name="Sezen U.U."/>
            <person name="Trouern-Trend A."/>
            <person name="McMahon S.M."/>
            <person name="Schaberg P.G."/>
            <person name="Yang J."/>
            <person name="Wegrzyn J.L."/>
            <person name="Swenson N.G."/>
        </authorList>
    </citation>
    <scope>NUCLEOTIDE SEQUENCE</scope>
    <source>
        <strain evidence="1">NS2018</strain>
    </source>
</reference>
<evidence type="ECO:0000313" key="2">
    <source>
        <dbReference type="Proteomes" id="UP001168877"/>
    </source>
</evidence>
<proteinExistence type="predicted"/>
<dbReference type="AlphaFoldDB" id="A0AA39VCW2"/>
<dbReference type="EMBL" id="JAUESC010000384">
    <property type="protein sequence ID" value="KAK0582069.1"/>
    <property type="molecule type" value="Genomic_DNA"/>
</dbReference>
<accession>A0AA39VCW2</accession>
<comment type="caution">
    <text evidence="1">The sequence shown here is derived from an EMBL/GenBank/DDBJ whole genome shotgun (WGS) entry which is preliminary data.</text>
</comment>
<protein>
    <recommendedName>
        <fullName evidence="3">DDE Tnp4 domain-containing protein</fullName>
    </recommendedName>
</protein>
<sequence length="79" mass="8869">MYVLAGWEGSAHDSKLLNDALSRRNGLKIPQGKYFLAECGFANQRQFLAPYRGVRYHLQDFADTSRDSVGMCSTPQLSL</sequence>
<evidence type="ECO:0008006" key="3">
    <source>
        <dbReference type="Google" id="ProtNLM"/>
    </source>
</evidence>
<name>A0AA39VCW2_ACESA</name>
<gene>
    <name evidence="1" type="ORF">LWI29_021163</name>
</gene>
<evidence type="ECO:0000313" key="1">
    <source>
        <dbReference type="EMBL" id="KAK0582069.1"/>
    </source>
</evidence>
<keyword evidence="2" id="KW-1185">Reference proteome</keyword>